<gene>
    <name evidence="4" type="ORF">E7Y31_23345</name>
</gene>
<comment type="caution">
    <text evidence="4">The sequence shown here is derived from an EMBL/GenBank/DDBJ whole genome shotgun (WGS) entry which is preliminary data.</text>
</comment>
<evidence type="ECO:0000256" key="2">
    <source>
        <dbReference type="SAM" id="Coils"/>
    </source>
</evidence>
<evidence type="ECO:0000313" key="5">
    <source>
        <dbReference type="Proteomes" id="UP000305282"/>
    </source>
</evidence>
<dbReference type="PANTHER" id="PTHR37313:SF1">
    <property type="entry name" value="UPF0749 PROTEIN RV1823"/>
    <property type="match status" value="1"/>
</dbReference>
<dbReference type="Pfam" id="PF05949">
    <property type="entry name" value="DUF881"/>
    <property type="match status" value="1"/>
</dbReference>
<dbReference type="Proteomes" id="UP000305282">
    <property type="component" value="Unassembled WGS sequence"/>
</dbReference>
<sequence>GTITTDDRARLAATLRVQVGERSVALAGTEDRVRQLRSVVAAAREQHRQADRDHAGAVAQIAALGPEAGSVAVTGSGVRIKITDRLAGGSGSADPRVSASGTPRPHQSAPTTVPDAAGPGRIQDHDLADLVNVLWISGAEAIAINGVRLTALSAIRAAGDLILINFIPVLAPYDVEAIGDPRRLVRRVEQSAVVDRLRHRPGSPVTSLTASAAETLTLPAAPPPVLRHARRSGS</sequence>
<reference evidence="4 5" key="1">
    <citation type="submission" date="2019-04" db="EMBL/GenBank/DDBJ databases">
        <title>Draft genome sequences for three unisolated Alnus-infective Frankia Sp+ strains, AgTrS, AiOr and AvVan, the first sequenced Frankia strains able to sporulate in-planta.</title>
        <authorList>
            <person name="Bethencourt L."/>
            <person name="Vautrin F."/>
            <person name="Taib N."/>
            <person name="Dubost A."/>
            <person name="Castro-Garcia L."/>
            <person name="Imbaud O."/>
            <person name="Abrouk D."/>
            <person name="Fournier P."/>
            <person name="Briolay J."/>
            <person name="Nguyen A."/>
            <person name="Normand P."/>
            <person name="Fernandez M.P."/>
            <person name="Brochier-Armanet C."/>
            <person name="Herrera-Belaroussi A."/>
        </authorList>
    </citation>
    <scope>NUCLEOTIDE SEQUENCE [LARGE SCALE GENOMIC DNA]</scope>
    <source>
        <strain evidence="4 5">AvVan</strain>
    </source>
</reference>
<evidence type="ECO:0000256" key="3">
    <source>
        <dbReference type="SAM" id="MobiDB-lite"/>
    </source>
</evidence>
<dbReference type="GO" id="GO:0005886">
    <property type="term" value="C:plasma membrane"/>
    <property type="evidence" value="ECO:0007669"/>
    <property type="project" value="TreeGrafter"/>
</dbReference>
<keyword evidence="2" id="KW-0175">Coiled coil</keyword>
<accession>A0A4S5B1Q4</accession>
<dbReference type="EMBL" id="SSXH01001096">
    <property type="protein sequence ID" value="THJ25634.1"/>
    <property type="molecule type" value="Genomic_DNA"/>
</dbReference>
<feature type="non-terminal residue" evidence="4">
    <location>
        <position position="1"/>
    </location>
</feature>
<comment type="similarity">
    <text evidence="1">Belongs to the UPF0749 family.</text>
</comment>
<dbReference type="OrthoDB" id="3218134at2"/>
<evidence type="ECO:0000313" key="4">
    <source>
        <dbReference type="EMBL" id="THJ25634.1"/>
    </source>
</evidence>
<name>A0A4S5B1Q4_9ACTN</name>
<dbReference type="PANTHER" id="PTHR37313">
    <property type="entry name" value="UPF0749 PROTEIN RV1825"/>
    <property type="match status" value="1"/>
</dbReference>
<protein>
    <submittedName>
        <fullName evidence="4">DUF881 domain-containing protein</fullName>
    </submittedName>
</protein>
<keyword evidence="5" id="KW-1185">Reference proteome</keyword>
<feature type="coiled-coil region" evidence="2">
    <location>
        <begin position="26"/>
        <end position="53"/>
    </location>
</feature>
<dbReference type="RefSeq" id="WP_136449739.1">
    <property type="nucleotide sequence ID" value="NZ_SSXH01001096.1"/>
</dbReference>
<organism evidence="4 5">
    <name type="scientific">Candidatus Frankia alpina</name>
    <dbReference type="NCBI Taxonomy" id="2699483"/>
    <lineage>
        <taxon>Bacteria</taxon>
        <taxon>Bacillati</taxon>
        <taxon>Actinomycetota</taxon>
        <taxon>Actinomycetes</taxon>
        <taxon>Frankiales</taxon>
        <taxon>Frankiaceae</taxon>
        <taxon>Frankia</taxon>
    </lineage>
</organism>
<evidence type="ECO:0000256" key="1">
    <source>
        <dbReference type="ARBA" id="ARBA00009108"/>
    </source>
</evidence>
<dbReference type="AlphaFoldDB" id="A0A4S5B1Q4"/>
<dbReference type="InterPro" id="IPR010273">
    <property type="entry name" value="DUF881"/>
</dbReference>
<dbReference type="Gene3D" id="3.30.70.1880">
    <property type="entry name" value="Protein of unknown function DUF881"/>
    <property type="match status" value="1"/>
</dbReference>
<proteinExistence type="inferred from homology"/>
<feature type="region of interest" description="Disordered" evidence="3">
    <location>
        <begin position="86"/>
        <end position="121"/>
    </location>
</feature>